<evidence type="ECO:0000256" key="1">
    <source>
        <dbReference type="ARBA" id="ARBA00001946"/>
    </source>
</evidence>
<evidence type="ECO:0000256" key="8">
    <source>
        <dbReference type="ARBA" id="ARBA00022842"/>
    </source>
</evidence>
<dbReference type="PRINTS" id="PR00502">
    <property type="entry name" value="NUDIXFAMILY"/>
</dbReference>
<dbReference type="PROSITE" id="PS51462">
    <property type="entry name" value="NUDIX"/>
    <property type="match status" value="1"/>
</dbReference>
<keyword evidence="7 13" id="KW-0378">Hydrolase</keyword>
<keyword evidence="8" id="KW-0460">Magnesium</keyword>
<keyword evidence="6" id="KW-0227">DNA damage</keyword>
<evidence type="ECO:0000256" key="2">
    <source>
        <dbReference type="ARBA" id="ARBA00005582"/>
    </source>
</evidence>
<evidence type="ECO:0000259" key="12">
    <source>
        <dbReference type="PROSITE" id="PS51462"/>
    </source>
</evidence>
<dbReference type="InterPro" id="IPR020476">
    <property type="entry name" value="Nudix_hydrolase"/>
</dbReference>
<evidence type="ECO:0000256" key="9">
    <source>
        <dbReference type="ARBA" id="ARBA00023204"/>
    </source>
</evidence>
<dbReference type="EMBL" id="CZKA01000027">
    <property type="protein sequence ID" value="CUR56276.1"/>
    <property type="molecule type" value="Genomic_DNA"/>
</dbReference>
<name>A0A2P2C2R3_9ZZZZ</name>
<dbReference type="InterPro" id="IPR047127">
    <property type="entry name" value="MutT-like"/>
</dbReference>
<keyword evidence="3" id="KW-0515">Mutator protein</keyword>
<gene>
    <name evidence="13" type="ORF">NOCA2330017</name>
</gene>
<dbReference type="PANTHER" id="PTHR47707">
    <property type="entry name" value="8-OXO-DGTP DIPHOSPHATASE"/>
    <property type="match status" value="1"/>
</dbReference>
<comment type="catalytic activity">
    <reaction evidence="10">
        <text>8-oxo-dGTP + H2O = 8-oxo-dGMP + diphosphate + H(+)</text>
        <dbReference type="Rhea" id="RHEA:31575"/>
        <dbReference type="ChEBI" id="CHEBI:15377"/>
        <dbReference type="ChEBI" id="CHEBI:15378"/>
        <dbReference type="ChEBI" id="CHEBI:33019"/>
        <dbReference type="ChEBI" id="CHEBI:63224"/>
        <dbReference type="ChEBI" id="CHEBI:77896"/>
        <dbReference type="EC" id="3.6.1.55"/>
    </reaction>
</comment>
<dbReference type="PANTHER" id="PTHR47707:SF1">
    <property type="entry name" value="NUDIX HYDROLASE FAMILY PROTEIN"/>
    <property type="match status" value="1"/>
</dbReference>
<feature type="domain" description="Nudix hydrolase" evidence="12">
    <location>
        <begin position="1"/>
        <end position="122"/>
    </location>
</feature>
<comment type="similarity">
    <text evidence="2">Belongs to the Nudix hydrolase family.</text>
</comment>
<evidence type="ECO:0000256" key="10">
    <source>
        <dbReference type="ARBA" id="ARBA00035861"/>
    </source>
</evidence>
<reference evidence="13" key="1">
    <citation type="submission" date="2015-08" db="EMBL/GenBank/DDBJ databases">
        <authorList>
            <person name="Babu N.S."/>
            <person name="Beckwith C.J."/>
            <person name="Beseler K.G."/>
            <person name="Brison A."/>
            <person name="Carone J.V."/>
            <person name="Caskin T.P."/>
            <person name="Diamond M."/>
            <person name="Durham M.E."/>
            <person name="Foxe J.M."/>
            <person name="Go M."/>
            <person name="Henderson B.A."/>
            <person name="Jones I.B."/>
            <person name="McGettigan J.A."/>
            <person name="Micheletti S.J."/>
            <person name="Nasrallah M.E."/>
            <person name="Ortiz D."/>
            <person name="Piller C.R."/>
            <person name="Privatt S.R."/>
            <person name="Schneider S.L."/>
            <person name="Sharp S."/>
            <person name="Smith T.C."/>
            <person name="Stanton J.D."/>
            <person name="Ullery H.E."/>
            <person name="Wilson R.J."/>
            <person name="Serrano M.G."/>
            <person name="Buck G."/>
            <person name="Lee V."/>
            <person name="Wang Y."/>
            <person name="Carvalho R."/>
            <person name="Voegtly L."/>
            <person name="Shi R."/>
            <person name="Duckworth R."/>
            <person name="Johnson A."/>
            <person name="Loviza R."/>
            <person name="Walstead R."/>
            <person name="Shah Z."/>
            <person name="Kiflezghi M."/>
            <person name="Wade K."/>
            <person name="Ball S.L."/>
            <person name="Bradley K.W."/>
            <person name="Asai D.J."/>
            <person name="Bowman C.A."/>
            <person name="Russell D.A."/>
            <person name="Pope W.H."/>
            <person name="Jacobs-Sera D."/>
            <person name="Hendrix R.W."/>
            <person name="Hatfull G.F."/>
        </authorList>
    </citation>
    <scope>NUCLEOTIDE SEQUENCE</scope>
</reference>
<dbReference type="Pfam" id="PF00293">
    <property type="entry name" value="NUDIX"/>
    <property type="match status" value="1"/>
</dbReference>
<dbReference type="AlphaFoldDB" id="A0A2P2C2R3"/>
<dbReference type="InterPro" id="IPR000086">
    <property type="entry name" value="NUDIX_hydrolase_dom"/>
</dbReference>
<evidence type="ECO:0000256" key="3">
    <source>
        <dbReference type="ARBA" id="ARBA00022457"/>
    </source>
</evidence>
<evidence type="ECO:0000256" key="7">
    <source>
        <dbReference type="ARBA" id="ARBA00022801"/>
    </source>
</evidence>
<sequence>MQTVVGAAIVSNGRVLAARRTTPAAAAGRWELPGGKVEPGESDAAALVREVAEELHCTVVVRRWLDGAVPIGDAHLLRVAVVDLVAGRATPTEHDRLRWLAGDQLDDVDWLEPDRPFLAELRTHLERMAP</sequence>
<keyword evidence="4" id="KW-0235">DNA replication</keyword>
<accession>A0A2P2C2R3</accession>
<dbReference type="GO" id="GO:0006281">
    <property type="term" value="P:DNA repair"/>
    <property type="evidence" value="ECO:0007669"/>
    <property type="project" value="UniProtKB-KW"/>
</dbReference>
<proteinExistence type="inferred from homology"/>
<comment type="cofactor">
    <cofactor evidence="1">
        <name>Mg(2+)</name>
        <dbReference type="ChEBI" id="CHEBI:18420"/>
    </cofactor>
</comment>
<dbReference type="GO" id="GO:0008413">
    <property type="term" value="F:8-oxo-7,8-dihydroguanosine triphosphate pyrophosphatase activity"/>
    <property type="evidence" value="ECO:0007669"/>
    <property type="project" value="TreeGrafter"/>
</dbReference>
<evidence type="ECO:0000256" key="6">
    <source>
        <dbReference type="ARBA" id="ARBA00022763"/>
    </source>
</evidence>
<evidence type="ECO:0000256" key="11">
    <source>
        <dbReference type="ARBA" id="ARBA00038905"/>
    </source>
</evidence>
<dbReference type="Gene3D" id="3.90.79.10">
    <property type="entry name" value="Nucleoside Triphosphate Pyrophosphohydrolase"/>
    <property type="match status" value="1"/>
</dbReference>
<dbReference type="InterPro" id="IPR015797">
    <property type="entry name" value="NUDIX_hydrolase-like_dom_sf"/>
</dbReference>
<evidence type="ECO:0000256" key="5">
    <source>
        <dbReference type="ARBA" id="ARBA00022723"/>
    </source>
</evidence>
<dbReference type="GO" id="GO:0044715">
    <property type="term" value="F:8-oxo-dGDP phosphatase activity"/>
    <property type="evidence" value="ECO:0007669"/>
    <property type="project" value="TreeGrafter"/>
</dbReference>
<dbReference type="GO" id="GO:0035539">
    <property type="term" value="F:8-oxo-7,8-dihydrodeoxyguanosine triphosphate pyrophosphatase activity"/>
    <property type="evidence" value="ECO:0007669"/>
    <property type="project" value="UniProtKB-EC"/>
</dbReference>
<dbReference type="GO" id="GO:0006260">
    <property type="term" value="P:DNA replication"/>
    <property type="evidence" value="ECO:0007669"/>
    <property type="project" value="UniProtKB-KW"/>
</dbReference>
<protein>
    <recommendedName>
        <fullName evidence="11">8-oxo-dGTP diphosphatase</fullName>
        <ecNumber evidence="11">3.6.1.55</ecNumber>
    </recommendedName>
</protein>
<evidence type="ECO:0000313" key="13">
    <source>
        <dbReference type="EMBL" id="CUR56276.1"/>
    </source>
</evidence>
<organism evidence="13">
    <name type="scientific">metagenome</name>
    <dbReference type="NCBI Taxonomy" id="256318"/>
    <lineage>
        <taxon>unclassified sequences</taxon>
        <taxon>metagenomes</taxon>
    </lineage>
</organism>
<dbReference type="GO" id="GO:0046872">
    <property type="term" value="F:metal ion binding"/>
    <property type="evidence" value="ECO:0007669"/>
    <property type="project" value="UniProtKB-KW"/>
</dbReference>
<dbReference type="GO" id="GO:0044716">
    <property type="term" value="F:8-oxo-GDP phosphatase activity"/>
    <property type="evidence" value="ECO:0007669"/>
    <property type="project" value="TreeGrafter"/>
</dbReference>
<dbReference type="EC" id="3.6.1.55" evidence="11"/>
<keyword evidence="9" id="KW-0234">DNA repair</keyword>
<dbReference type="SUPFAM" id="SSF55811">
    <property type="entry name" value="Nudix"/>
    <property type="match status" value="1"/>
</dbReference>
<keyword evidence="5" id="KW-0479">Metal-binding</keyword>
<evidence type="ECO:0000256" key="4">
    <source>
        <dbReference type="ARBA" id="ARBA00022705"/>
    </source>
</evidence>